<sequence>MERVGSTRLGRASVRCGGSTAVFNGPMRKWKNKWVHRSPSSTAKLSQSNGNNSTASSILLCRWTLLSLLISGPPSSMVSARILLTVI</sequence>
<name>A0A9D3UMD8_9ROSI</name>
<accession>A0A9D3UMD8</accession>
<dbReference type="PANTHER" id="PTHR34572">
    <property type="entry name" value="GOLGIN FAMILY A PROTEIN"/>
    <property type="match status" value="1"/>
</dbReference>
<evidence type="ECO:0000313" key="1">
    <source>
        <dbReference type="EMBL" id="KAH1047783.1"/>
    </source>
</evidence>
<gene>
    <name evidence="1" type="ORF">J1N35_038567</name>
</gene>
<dbReference type="PANTHER" id="PTHR34572:SF8">
    <property type="entry name" value="(RAPE) HYPOTHETICAL PROTEIN"/>
    <property type="match status" value="1"/>
</dbReference>
<keyword evidence="2" id="KW-1185">Reference proteome</keyword>
<proteinExistence type="predicted"/>
<dbReference type="AlphaFoldDB" id="A0A9D3UMD8"/>
<evidence type="ECO:0000313" key="2">
    <source>
        <dbReference type="Proteomes" id="UP000828251"/>
    </source>
</evidence>
<dbReference type="OrthoDB" id="2020529at2759"/>
<reference evidence="1 2" key="1">
    <citation type="journal article" date="2021" name="Plant Biotechnol. J.">
        <title>Multi-omics assisted identification of the key and species-specific regulatory components of drought-tolerant mechanisms in Gossypium stocksii.</title>
        <authorList>
            <person name="Yu D."/>
            <person name="Ke L."/>
            <person name="Zhang D."/>
            <person name="Wu Y."/>
            <person name="Sun Y."/>
            <person name="Mei J."/>
            <person name="Sun J."/>
            <person name="Sun Y."/>
        </authorList>
    </citation>
    <scope>NUCLEOTIDE SEQUENCE [LARGE SCALE GENOMIC DNA]</scope>
    <source>
        <strain evidence="2">cv. E1</strain>
        <tissue evidence="1">Leaf</tissue>
    </source>
</reference>
<dbReference type="EMBL" id="JAIQCV010000011">
    <property type="protein sequence ID" value="KAH1047783.1"/>
    <property type="molecule type" value="Genomic_DNA"/>
</dbReference>
<comment type="caution">
    <text evidence="1">The sequence shown here is derived from an EMBL/GenBank/DDBJ whole genome shotgun (WGS) entry which is preliminary data.</text>
</comment>
<dbReference type="Proteomes" id="UP000828251">
    <property type="component" value="Unassembled WGS sequence"/>
</dbReference>
<protein>
    <submittedName>
        <fullName evidence="1">Uncharacterized protein</fullName>
    </submittedName>
</protein>
<organism evidence="1 2">
    <name type="scientific">Gossypium stocksii</name>
    <dbReference type="NCBI Taxonomy" id="47602"/>
    <lineage>
        <taxon>Eukaryota</taxon>
        <taxon>Viridiplantae</taxon>
        <taxon>Streptophyta</taxon>
        <taxon>Embryophyta</taxon>
        <taxon>Tracheophyta</taxon>
        <taxon>Spermatophyta</taxon>
        <taxon>Magnoliopsida</taxon>
        <taxon>eudicotyledons</taxon>
        <taxon>Gunneridae</taxon>
        <taxon>Pentapetalae</taxon>
        <taxon>rosids</taxon>
        <taxon>malvids</taxon>
        <taxon>Malvales</taxon>
        <taxon>Malvaceae</taxon>
        <taxon>Malvoideae</taxon>
        <taxon>Gossypium</taxon>
    </lineage>
</organism>